<organism evidence="7 8">
    <name type="scientific">Cylicocyclus nassatus</name>
    <name type="common">Nematode worm</name>
    <dbReference type="NCBI Taxonomy" id="53992"/>
    <lineage>
        <taxon>Eukaryota</taxon>
        <taxon>Metazoa</taxon>
        <taxon>Ecdysozoa</taxon>
        <taxon>Nematoda</taxon>
        <taxon>Chromadorea</taxon>
        <taxon>Rhabditida</taxon>
        <taxon>Rhabditina</taxon>
        <taxon>Rhabditomorpha</taxon>
        <taxon>Strongyloidea</taxon>
        <taxon>Strongylidae</taxon>
        <taxon>Cylicocyclus</taxon>
    </lineage>
</organism>
<accession>A0AA36MDD7</accession>
<dbReference type="AlphaFoldDB" id="A0AA36MDD7"/>
<dbReference type="NCBIfam" id="NF003765">
    <property type="entry name" value="PRK05359.1"/>
    <property type="match status" value="1"/>
</dbReference>
<evidence type="ECO:0000313" key="7">
    <source>
        <dbReference type="EMBL" id="CAJ0606365.1"/>
    </source>
</evidence>
<evidence type="ECO:0000256" key="2">
    <source>
        <dbReference type="ARBA" id="ARBA00022722"/>
    </source>
</evidence>
<dbReference type="Gene3D" id="3.30.420.10">
    <property type="entry name" value="Ribonuclease H-like superfamily/Ribonuclease H"/>
    <property type="match status" value="1"/>
</dbReference>
<keyword evidence="3" id="KW-0378">Hydrolase</keyword>
<comment type="caution">
    <text evidence="7">The sequence shown here is derived from an EMBL/GenBank/DDBJ whole genome shotgun (WGS) entry which is preliminary data.</text>
</comment>
<dbReference type="PANTHER" id="PTHR11046">
    <property type="entry name" value="OLIGORIBONUCLEASE, MITOCHONDRIAL"/>
    <property type="match status" value="1"/>
</dbReference>
<evidence type="ECO:0000256" key="5">
    <source>
        <dbReference type="ARBA" id="ARBA00072681"/>
    </source>
</evidence>
<proteinExistence type="inferred from homology"/>
<comment type="similarity">
    <text evidence="1">Belongs to the oligoribonuclease family.</text>
</comment>
<dbReference type="InterPro" id="IPR013520">
    <property type="entry name" value="Ribonucl_H"/>
</dbReference>
<protein>
    <recommendedName>
        <fullName evidence="5">Probable oligoribonuclease</fullName>
    </recommendedName>
</protein>
<sequence length="198" mass="22947">MLKALPSLVRKMSNSVGEKAGRMIWIDCEMTGLDFEKQTLVEIATIVTDKDLKIIAEGPDVVIHQPEKVLDTMEEWSRDTFTKNGLLKRIRESTVSLSEAEEIVLKFLEKETEKGECPLAGNSVSVDRCFINKYMPRLGEHLHYRTIDVSTVKELARRWYPDKFSKAPRKKCTHRALDDIRESIEELQYYRSAVFRDH</sequence>
<name>A0AA36MDD7_CYLNA</name>
<evidence type="ECO:0000256" key="1">
    <source>
        <dbReference type="ARBA" id="ARBA00009921"/>
    </source>
</evidence>
<evidence type="ECO:0000259" key="6">
    <source>
        <dbReference type="SMART" id="SM00479"/>
    </source>
</evidence>
<dbReference type="SUPFAM" id="SSF53098">
    <property type="entry name" value="Ribonuclease H-like"/>
    <property type="match status" value="1"/>
</dbReference>
<dbReference type="InterPro" id="IPR036397">
    <property type="entry name" value="RNaseH_sf"/>
</dbReference>
<dbReference type="EMBL" id="CATQJL010000316">
    <property type="protein sequence ID" value="CAJ0606365.1"/>
    <property type="molecule type" value="Genomic_DNA"/>
</dbReference>
<dbReference type="InterPro" id="IPR012337">
    <property type="entry name" value="RNaseH-like_sf"/>
</dbReference>
<dbReference type="HAMAP" id="MF_00045">
    <property type="entry name" value="Oligoribonuclease"/>
    <property type="match status" value="1"/>
</dbReference>
<feature type="domain" description="Exonuclease" evidence="6">
    <location>
        <begin position="22"/>
        <end position="196"/>
    </location>
</feature>
<dbReference type="SMART" id="SM00479">
    <property type="entry name" value="EXOIII"/>
    <property type="match status" value="1"/>
</dbReference>
<keyword evidence="2" id="KW-0540">Nuclease</keyword>
<dbReference type="GO" id="GO:0003676">
    <property type="term" value="F:nucleic acid binding"/>
    <property type="evidence" value="ECO:0007669"/>
    <property type="project" value="InterPro"/>
</dbReference>
<dbReference type="CDD" id="cd06135">
    <property type="entry name" value="Orn"/>
    <property type="match status" value="1"/>
</dbReference>
<dbReference type="InterPro" id="IPR022894">
    <property type="entry name" value="Oligoribonuclease"/>
</dbReference>
<evidence type="ECO:0000256" key="4">
    <source>
        <dbReference type="ARBA" id="ARBA00022839"/>
    </source>
</evidence>
<dbReference type="GO" id="GO:0000175">
    <property type="term" value="F:3'-5'-RNA exonuclease activity"/>
    <property type="evidence" value="ECO:0007669"/>
    <property type="project" value="InterPro"/>
</dbReference>
<keyword evidence="4" id="KW-0269">Exonuclease</keyword>
<dbReference type="FunFam" id="3.30.420.10:FF:000003">
    <property type="entry name" value="Oligoribonuclease"/>
    <property type="match status" value="1"/>
</dbReference>
<evidence type="ECO:0000313" key="8">
    <source>
        <dbReference type="Proteomes" id="UP001176961"/>
    </source>
</evidence>
<dbReference type="PANTHER" id="PTHR11046:SF0">
    <property type="entry name" value="OLIGORIBONUCLEASE, MITOCHONDRIAL"/>
    <property type="match status" value="1"/>
</dbReference>
<reference evidence="7" key="1">
    <citation type="submission" date="2023-07" db="EMBL/GenBank/DDBJ databases">
        <authorList>
            <consortium name="CYATHOMIX"/>
        </authorList>
    </citation>
    <scope>NUCLEOTIDE SEQUENCE</scope>
    <source>
        <strain evidence="7">N/A</strain>
    </source>
</reference>
<dbReference type="Pfam" id="PF00929">
    <property type="entry name" value="RNase_T"/>
    <property type="match status" value="1"/>
</dbReference>
<evidence type="ECO:0000256" key="3">
    <source>
        <dbReference type="ARBA" id="ARBA00022801"/>
    </source>
</evidence>
<dbReference type="Proteomes" id="UP001176961">
    <property type="component" value="Unassembled WGS sequence"/>
</dbReference>
<gene>
    <name evidence="7" type="ORF">CYNAS_LOCUS18348</name>
</gene>
<keyword evidence="8" id="KW-1185">Reference proteome</keyword>